<organism evidence="4 5">
    <name type="scientific">Nocardia jiangxiensis</name>
    <dbReference type="NCBI Taxonomy" id="282685"/>
    <lineage>
        <taxon>Bacteria</taxon>
        <taxon>Bacillati</taxon>
        <taxon>Actinomycetota</taxon>
        <taxon>Actinomycetes</taxon>
        <taxon>Mycobacteriales</taxon>
        <taxon>Nocardiaceae</taxon>
        <taxon>Nocardia</taxon>
    </lineage>
</organism>
<evidence type="ECO:0000256" key="1">
    <source>
        <dbReference type="SAM" id="SignalP"/>
    </source>
</evidence>
<dbReference type="Pfam" id="PF11887">
    <property type="entry name" value="Mce4_CUP1"/>
    <property type="match status" value="1"/>
</dbReference>
<dbReference type="Proteomes" id="UP001601992">
    <property type="component" value="Unassembled WGS sequence"/>
</dbReference>
<dbReference type="Pfam" id="PF02470">
    <property type="entry name" value="MlaD"/>
    <property type="match status" value="1"/>
</dbReference>
<dbReference type="InterPro" id="IPR052336">
    <property type="entry name" value="MlaD_Phospholipid_Transporter"/>
</dbReference>
<feature type="domain" description="Mce/MlaD" evidence="2">
    <location>
        <begin position="45"/>
        <end position="119"/>
    </location>
</feature>
<evidence type="ECO:0000313" key="4">
    <source>
        <dbReference type="EMBL" id="MFF3574507.1"/>
    </source>
</evidence>
<proteinExistence type="predicted"/>
<feature type="chain" id="PRO_5046283408" evidence="1">
    <location>
        <begin position="29"/>
        <end position="371"/>
    </location>
</feature>
<evidence type="ECO:0000259" key="3">
    <source>
        <dbReference type="Pfam" id="PF11887"/>
    </source>
</evidence>
<comment type="caution">
    <text evidence="4">The sequence shown here is derived from an EMBL/GenBank/DDBJ whole genome shotgun (WGS) entry which is preliminary data.</text>
</comment>
<name>A0ABW6SDW5_9NOCA</name>
<gene>
    <name evidence="4" type="ORF">ACFYXQ_42845</name>
</gene>
<reference evidence="4 5" key="1">
    <citation type="submission" date="2024-10" db="EMBL/GenBank/DDBJ databases">
        <title>The Natural Products Discovery Center: Release of the First 8490 Sequenced Strains for Exploring Actinobacteria Biosynthetic Diversity.</title>
        <authorList>
            <person name="Kalkreuter E."/>
            <person name="Kautsar S.A."/>
            <person name="Yang D."/>
            <person name="Bader C.D."/>
            <person name="Teijaro C.N."/>
            <person name="Fluegel L."/>
            <person name="Davis C.M."/>
            <person name="Simpson J.R."/>
            <person name="Lauterbach L."/>
            <person name="Steele A.D."/>
            <person name="Gui C."/>
            <person name="Meng S."/>
            <person name="Li G."/>
            <person name="Viehrig K."/>
            <person name="Ye F."/>
            <person name="Su P."/>
            <person name="Kiefer A.F."/>
            <person name="Nichols A."/>
            <person name="Cepeda A.J."/>
            <person name="Yan W."/>
            <person name="Fan B."/>
            <person name="Jiang Y."/>
            <person name="Adhikari A."/>
            <person name="Zheng C.-J."/>
            <person name="Schuster L."/>
            <person name="Cowan T.M."/>
            <person name="Smanski M.J."/>
            <person name="Chevrette M.G."/>
            <person name="De Carvalho L.P.S."/>
            <person name="Shen B."/>
        </authorList>
    </citation>
    <scope>NUCLEOTIDE SEQUENCE [LARGE SCALE GENOMIC DNA]</scope>
    <source>
        <strain evidence="4 5">NPDC002593</strain>
    </source>
</reference>
<dbReference type="InterPro" id="IPR003399">
    <property type="entry name" value="Mce/MlaD"/>
</dbReference>
<dbReference type="PANTHER" id="PTHR33371">
    <property type="entry name" value="INTERMEMBRANE PHOSPHOLIPID TRANSPORT SYSTEM BINDING PROTEIN MLAD-RELATED"/>
    <property type="match status" value="1"/>
</dbReference>
<feature type="domain" description="Mammalian cell entry C-terminal" evidence="3">
    <location>
        <begin position="128"/>
        <end position="282"/>
    </location>
</feature>
<accession>A0ABW6SDW5</accession>
<dbReference type="RefSeq" id="WP_063713240.1">
    <property type="nucleotide sequence ID" value="NZ_JBIAQY010000027.1"/>
</dbReference>
<dbReference type="EMBL" id="JBIAQY010000027">
    <property type="protein sequence ID" value="MFF3574507.1"/>
    <property type="molecule type" value="Genomic_DNA"/>
</dbReference>
<keyword evidence="5" id="KW-1185">Reference proteome</keyword>
<evidence type="ECO:0000313" key="5">
    <source>
        <dbReference type="Proteomes" id="UP001601992"/>
    </source>
</evidence>
<dbReference type="InterPro" id="IPR024516">
    <property type="entry name" value="Mce_C"/>
</dbReference>
<dbReference type="PANTHER" id="PTHR33371:SF15">
    <property type="entry name" value="LIPOPROTEIN LPRN"/>
    <property type="match status" value="1"/>
</dbReference>
<sequence length="371" mass="37513">MTAKVMRTVRRGVTAAAVVGALTTTACSAGLDSLPLPAPSVGAHTYTITAEFANALNLPTKAKVKLQGADIGEVEAMNAHDFTAVVSLRIRSGVELPVGTTAELRSATPMGDVFVALTTPAAAGSALLHDGSVIPEPATSDAATIEAVLSRAALLVNGGAVRDLAKVVNGLGADLDGRGNRLADLIAQTSTLVRTLSQRSDQIQAAIRDTGTLTDTIAAQQSTVNAAVAAAGPAVQAVGSNTQNIVDLAARLSRIAGELQRFPSVNGTGKRSLITDMNNLSAGLNAAAEQPGLDLNVLNASIGIVGGKVASSTGAGADADVTKIAAGVVPDPNFPGNPDARIPDGTDWANFVGSLAYTLQRLHDRVIGPGR</sequence>
<keyword evidence="1" id="KW-0732">Signal</keyword>
<feature type="signal peptide" evidence="1">
    <location>
        <begin position="1"/>
        <end position="28"/>
    </location>
</feature>
<dbReference type="PROSITE" id="PS51257">
    <property type="entry name" value="PROKAR_LIPOPROTEIN"/>
    <property type="match status" value="1"/>
</dbReference>
<evidence type="ECO:0000259" key="2">
    <source>
        <dbReference type="Pfam" id="PF02470"/>
    </source>
</evidence>
<protein>
    <submittedName>
        <fullName evidence="4">MlaD family protein</fullName>
    </submittedName>
</protein>